<dbReference type="EMBL" id="ABEU02000025">
    <property type="protein sequence ID" value="PNR27637.1"/>
    <property type="molecule type" value="Genomic_DNA"/>
</dbReference>
<dbReference type="Proteomes" id="UP000006727">
    <property type="component" value="Chromosome 25"/>
</dbReference>
<reference evidence="1 3" key="1">
    <citation type="journal article" date="2008" name="Science">
        <title>The Physcomitrella genome reveals evolutionary insights into the conquest of land by plants.</title>
        <authorList>
            <person name="Rensing S."/>
            <person name="Lang D."/>
            <person name="Zimmer A."/>
            <person name="Terry A."/>
            <person name="Salamov A."/>
            <person name="Shapiro H."/>
            <person name="Nishiyama T."/>
            <person name="Perroud P.-F."/>
            <person name="Lindquist E."/>
            <person name="Kamisugi Y."/>
            <person name="Tanahashi T."/>
            <person name="Sakakibara K."/>
            <person name="Fujita T."/>
            <person name="Oishi K."/>
            <person name="Shin-I T."/>
            <person name="Kuroki Y."/>
            <person name="Toyoda A."/>
            <person name="Suzuki Y."/>
            <person name="Hashimoto A."/>
            <person name="Yamaguchi K."/>
            <person name="Sugano A."/>
            <person name="Kohara Y."/>
            <person name="Fujiyama A."/>
            <person name="Anterola A."/>
            <person name="Aoki S."/>
            <person name="Ashton N."/>
            <person name="Barbazuk W.B."/>
            <person name="Barker E."/>
            <person name="Bennetzen J."/>
            <person name="Bezanilla M."/>
            <person name="Blankenship R."/>
            <person name="Cho S.H."/>
            <person name="Dutcher S."/>
            <person name="Estelle M."/>
            <person name="Fawcett J.A."/>
            <person name="Gundlach H."/>
            <person name="Hanada K."/>
            <person name="Heyl A."/>
            <person name="Hicks K.A."/>
            <person name="Hugh J."/>
            <person name="Lohr M."/>
            <person name="Mayer K."/>
            <person name="Melkozernov A."/>
            <person name="Murata T."/>
            <person name="Nelson D."/>
            <person name="Pils B."/>
            <person name="Prigge M."/>
            <person name="Reiss B."/>
            <person name="Renner T."/>
            <person name="Rombauts S."/>
            <person name="Rushton P."/>
            <person name="Sanderfoot A."/>
            <person name="Schween G."/>
            <person name="Shiu S.-H."/>
            <person name="Stueber K."/>
            <person name="Theodoulou F.L."/>
            <person name="Tu H."/>
            <person name="Van de Peer Y."/>
            <person name="Verrier P.J."/>
            <person name="Waters E."/>
            <person name="Wood A."/>
            <person name="Yang L."/>
            <person name="Cove D."/>
            <person name="Cuming A."/>
            <person name="Hasebe M."/>
            <person name="Lucas S."/>
            <person name="Mishler D.B."/>
            <person name="Reski R."/>
            <person name="Grigoriev I."/>
            <person name="Quatrano R.S."/>
            <person name="Boore J.L."/>
        </authorList>
    </citation>
    <scope>NUCLEOTIDE SEQUENCE [LARGE SCALE GENOMIC DNA]</scope>
    <source>
        <strain evidence="2 3">cv. Gransden 2004</strain>
    </source>
</reference>
<dbReference type="Gramene" id="Pp3c25_9710V3.2">
    <property type="protein sequence ID" value="PAC:32979794.CDS.1"/>
    <property type="gene ID" value="Pp3c25_9710"/>
</dbReference>
<organism evidence="1">
    <name type="scientific">Physcomitrium patens</name>
    <name type="common">Spreading-leaved earth moss</name>
    <name type="synonym">Physcomitrella patens</name>
    <dbReference type="NCBI Taxonomy" id="3218"/>
    <lineage>
        <taxon>Eukaryota</taxon>
        <taxon>Viridiplantae</taxon>
        <taxon>Streptophyta</taxon>
        <taxon>Embryophyta</taxon>
        <taxon>Bryophyta</taxon>
        <taxon>Bryophytina</taxon>
        <taxon>Bryopsida</taxon>
        <taxon>Funariidae</taxon>
        <taxon>Funariales</taxon>
        <taxon>Funariaceae</taxon>
        <taxon>Physcomitrium</taxon>
    </lineage>
</organism>
<name>A0A2K1IED5_PHYPA</name>
<accession>A0A2K1IED5</accession>
<evidence type="ECO:0000313" key="3">
    <source>
        <dbReference type="Proteomes" id="UP000006727"/>
    </source>
</evidence>
<dbReference type="Gramene" id="Pp3c25_9710V3.1">
    <property type="protein sequence ID" value="PAC:32979793.CDS.1"/>
    <property type="gene ID" value="Pp3c25_9710"/>
</dbReference>
<reference evidence="1 3" key="2">
    <citation type="journal article" date="2018" name="Plant J.">
        <title>The Physcomitrella patens chromosome-scale assembly reveals moss genome structure and evolution.</title>
        <authorList>
            <person name="Lang D."/>
            <person name="Ullrich K.K."/>
            <person name="Murat F."/>
            <person name="Fuchs J."/>
            <person name="Jenkins J."/>
            <person name="Haas F.B."/>
            <person name="Piednoel M."/>
            <person name="Gundlach H."/>
            <person name="Van Bel M."/>
            <person name="Meyberg R."/>
            <person name="Vives C."/>
            <person name="Morata J."/>
            <person name="Symeonidi A."/>
            <person name="Hiss M."/>
            <person name="Muchero W."/>
            <person name="Kamisugi Y."/>
            <person name="Saleh O."/>
            <person name="Blanc G."/>
            <person name="Decker E.L."/>
            <person name="van Gessel N."/>
            <person name="Grimwood J."/>
            <person name="Hayes R.D."/>
            <person name="Graham S.W."/>
            <person name="Gunter L.E."/>
            <person name="McDaniel S.F."/>
            <person name="Hoernstein S.N.W."/>
            <person name="Larsson A."/>
            <person name="Li F.W."/>
            <person name="Perroud P.F."/>
            <person name="Phillips J."/>
            <person name="Ranjan P."/>
            <person name="Rokshar D.S."/>
            <person name="Rothfels C.J."/>
            <person name="Schneider L."/>
            <person name="Shu S."/>
            <person name="Stevenson D.W."/>
            <person name="Thummler F."/>
            <person name="Tillich M."/>
            <person name="Villarreal Aguilar J.C."/>
            <person name="Widiez T."/>
            <person name="Wong G.K."/>
            <person name="Wymore A."/>
            <person name="Zhang Y."/>
            <person name="Zimmer A.D."/>
            <person name="Quatrano R.S."/>
            <person name="Mayer K.F.X."/>
            <person name="Goodstein D."/>
            <person name="Casacuberta J.M."/>
            <person name="Vandepoele K."/>
            <person name="Reski R."/>
            <person name="Cuming A.C."/>
            <person name="Tuskan G.A."/>
            <person name="Maumus F."/>
            <person name="Salse J."/>
            <person name="Schmutz J."/>
            <person name="Rensing S.A."/>
        </authorList>
    </citation>
    <scope>NUCLEOTIDE SEQUENCE [LARGE SCALE GENOMIC DNA]</scope>
    <source>
        <strain evidence="2 3">cv. Gransden 2004</strain>
    </source>
</reference>
<reference evidence="2" key="3">
    <citation type="submission" date="2020-12" db="UniProtKB">
        <authorList>
            <consortium name="EnsemblPlants"/>
        </authorList>
    </citation>
    <scope>IDENTIFICATION</scope>
</reference>
<dbReference type="InParanoid" id="A0A2K1IED5"/>
<dbReference type="AlphaFoldDB" id="A0A2K1IED5"/>
<dbReference type="EnsemblPlants" id="Pp3c25_9710V3.2">
    <property type="protein sequence ID" value="PAC:32979794.CDS.1"/>
    <property type="gene ID" value="Pp3c25_9710"/>
</dbReference>
<proteinExistence type="predicted"/>
<sequence>MLVPLRGEPLGVGSPWKWGMQGIHHNELSLGRGVHRPVTKLMMFRVPPPRLRAFFCILLLE</sequence>
<keyword evidence="3" id="KW-1185">Reference proteome</keyword>
<gene>
    <name evidence="1" type="ORF">PHYPA_029789</name>
</gene>
<evidence type="ECO:0000313" key="2">
    <source>
        <dbReference type="EnsemblPlants" id="PAC:32979793.CDS.1"/>
    </source>
</evidence>
<dbReference type="EnsemblPlants" id="Pp3c25_9710V3.1">
    <property type="protein sequence ID" value="PAC:32979793.CDS.1"/>
    <property type="gene ID" value="Pp3c25_9710"/>
</dbReference>
<protein>
    <submittedName>
        <fullName evidence="1 2">Uncharacterized protein</fullName>
    </submittedName>
</protein>
<evidence type="ECO:0000313" key="1">
    <source>
        <dbReference type="EMBL" id="PNR27637.1"/>
    </source>
</evidence>